<proteinExistence type="predicted"/>
<comment type="caution">
    <text evidence="1">The sequence shown here is derived from an EMBL/GenBank/DDBJ whole genome shotgun (WGS) entry which is preliminary data.</text>
</comment>
<evidence type="ECO:0000313" key="1">
    <source>
        <dbReference type="EMBL" id="ODN30463.1"/>
    </source>
</evidence>
<dbReference type="Proteomes" id="UP000094570">
    <property type="component" value="Unassembled WGS sequence"/>
</dbReference>
<dbReference type="Gene3D" id="3.90.79.10">
    <property type="entry name" value="Nucleoside Triphosphate Pyrophosphohydrolase"/>
    <property type="match status" value="1"/>
</dbReference>
<dbReference type="EMBL" id="LWAF01000006">
    <property type="protein sequence ID" value="ODN30463.1"/>
    <property type="molecule type" value="Genomic_DNA"/>
</dbReference>
<sequence>MFLNENVLVVKTEDVLKLIDEQEGVIEVPEGEFFKLLRNAFFIPRVDAEYDETFRQIIPYIVLMEGDEYIFFKRTANQTEKRLHNLITLGVGGHLNDQDGTDPIECFMNGLKRELQEEVVVELLSLEYRGLINETENPVSRVHLGVLYIAQVRYHGLAEPENFVEFRSKSLSQYMEEMEGWAKIVATYLERTQK</sequence>
<dbReference type="SUPFAM" id="SSF55811">
    <property type="entry name" value="Nudix"/>
    <property type="match status" value="1"/>
</dbReference>
<dbReference type="AlphaFoldDB" id="A0A1E3G3S4"/>
<dbReference type="OrthoDB" id="6398375at2"/>
<dbReference type="RefSeq" id="WP_069293146.1">
    <property type="nucleotide sequence ID" value="NZ_CP140110.1"/>
</dbReference>
<reference evidence="2" key="1">
    <citation type="submission" date="2016-04" db="EMBL/GenBank/DDBJ databases">
        <title>The genome sequence project of a novel Fervidobacterium isolate from a hot spring in Thailand.</title>
        <authorList>
            <person name="Gonzalez J.M."/>
            <person name="Cuecas A."/>
            <person name="Kanoksilapatham W."/>
        </authorList>
    </citation>
    <scope>NUCLEOTIDE SEQUENCE [LARGE SCALE GENOMIC DNA]</scope>
    <source>
        <strain evidence="2">FC2004</strain>
    </source>
</reference>
<dbReference type="InterPro" id="IPR015797">
    <property type="entry name" value="NUDIX_hydrolase-like_dom_sf"/>
</dbReference>
<keyword evidence="2" id="KW-1185">Reference proteome</keyword>
<evidence type="ECO:0000313" key="2">
    <source>
        <dbReference type="Proteomes" id="UP000094570"/>
    </source>
</evidence>
<name>A0A1E3G3S4_9BACT</name>
<dbReference type="STRING" id="1008305.A4H02_05385"/>
<gene>
    <name evidence="1" type="ORF">A4H02_05385</name>
</gene>
<accession>A0A1E3G3S4</accession>
<organism evidence="1 2">
    <name type="scientific">Fervidobacterium thailandense</name>
    <dbReference type="NCBI Taxonomy" id="1008305"/>
    <lineage>
        <taxon>Bacteria</taxon>
        <taxon>Thermotogati</taxon>
        <taxon>Thermotogota</taxon>
        <taxon>Thermotogae</taxon>
        <taxon>Thermotogales</taxon>
        <taxon>Fervidobacteriaceae</taxon>
        <taxon>Fervidobacterium</taxon>
    </lineage>
</organism>
<protein>
    <submittedName>
        <fullName evidence="1">DNA mismatch repair protein MutT</fullName>
    </submittedName>
</protein>